<evidence type="ECO:0000259" key="1">
    <source>
        <dbReference type="Pfam" id="PF19192"/>
    </source>
</evidence>
<organism evidence="2">
    <name type="scientific">Salmonella enterica subsp. enterica serovar Mbandaka</name>
    <dbReference type="NCBI Taxonomy" id="192954"/>
    <lineage>
        <taxon>Bacteria</taxon>
        <taxon>Pseudomonadati</taxon>
        <taxon>Pseudomonadota</taxon>
        <taxon>Gammaproteobacteria</taxon>
        <taxon>Enterobacterales</taxon>
        <taxon>Enterobacteriaceae</taxon>
        <taxon>Salmonella</taxon>
    </lineage>
</organism>
<gene>
    <name evidence="2" type="ORF">GB089_22685</name>
</gene>
<feature type="domain" description="Response receiver" evidence="1">
    <location>
        <begin position="21"/>
        <end position="120"/>
    </location>
</feature>
<protein>
    <recommendedName>
        <fullName evidence="1">Response receiver domain-containing protein</fullName>
    </recommendedName>
</protein>
<feature type="non-terminal residue" evidence="2">
    <location>
        <position position="121"/>
    </location>
</feature>
<proteinExistence type="predicted"/>
<dbReference type="InterPro" id="IPR043834">
    <property type="entry name" value="REC"/>
</dbReference>
<dbReference type="AlphaFoldDB" id="A0A6Y3PDB9"/>
<comment type="caution">
    <text evidence="2">The sequence shown here is derived from an EMBL/GenBank/DDBJ whole genome shotgun (WGS) entry which is preliminary data.</text>
</comment>
<reference evidence="2" key="1">
    <citation type="journal article" date="2018" name="Genome Biol.">
        <title>SKESA: strategic k-mer extension for scrupulous assemblies.</title>
        <authorList>
            <person name="Souvorov A."/>
            <person name="Agarwala R."/>
            <person name="Lipman D.J."/>
        </authorList>
    </citation>
    <scope>NUCLEOTIDE SEQUENCE</scope>
    <source>
        <strain evidence="2">Salmonella enterica</strain>
    </source>
</reference>
<sequence length="121" mass="14027">MLDNSTFDYKPHLKSAYIDPIRTVTVIDDEYPTIDDLISSTKDSFSQDNISRLKDIIDISRSEEYNWLLDVYNGKEKKIQEGTVSNRLYHSDLLILDYHLDGEDSGYCKKSIDIIKNLSEN</sequence>
<dbReference type="EMBL" id="DAAGZN010000082">
    <property type="protein sequence ID" value="HAB5195140.1"/>
    <property type="molecule type" value="Genomic_DNA"/>
</dbReference>
<evidence type="ECO:0000313" key="2">
    <source>
        <dbReference type="EMBL" id="HAB5195140.1"/>
    </source>
</evidence>
<dbReference type="Pfam" id="PF19192">
    <property type="entry name" value="Response_reg_2"/>
    <property type="match status" value="1"/>
</dbReference>
<accession>A0A6Y3PDB9</accession>
<name>A0A6Y3PDB9_SALET</name>
<reference evidence="2" key="2">
    <citation type="submission" date="2019-10" db="EMBL/GenBank/DDBJ databases">
        <authorList>
            <consortium name="NCBI Pathogen Detection Project"/>
        </authorList>
    </citation>
    <scope>NUCLEOTIDE SEQUENCE</scope>
    <source>
        <strain evidence="2">Salmonella enterica</strain>
    </source>
</reference>